<feature type="compositionally biased region" description="Basic and acidic residues" evidence="3">
    <location>
        <begin position="551"/>
        <end position="579"/>
    </location>
</feature>
<proteinExistence type="predicted"/>
<dbReference type="EMBL" id="KV749108">
    <property type="protein sequence ID" value="OCL11149.1"/>
    <property type="molecule type" value="Genomic_DNA"/>
</dbReference>
<feature type="compositionally biased region" description="Polar residues" evidence="3">
    <location>
        <begin position="770"/>
        <end position="782"/>
    </location>
</feature>
<dbReference type="InterPro" id="IPR035552">
    <property type="entry name" value="Mti1_SH3"/>
</dbReference>
<feature type="compositionally biased region" description="Basic and acidic residues" evidence="3">
    <location>
        <begin position="531"/>
        <end position="541"/>
    </location>
</feature>
<feature type="compositionally biased region" description="Gly residues" evidence="3">
    <location>
        <begin position="467"/>
        <end position="483"/>
    </location>
</feature>
<feature type="compositionally biased region" description="Acidic residues" evidence="3">
    <location>
        <begin position="389"/>
        <end position="404"/>
    </location>
</feature>
<evidence type="ECO:0000256" key="1">
    <source>
        <dbReference type="ARBA" id="ARBA00022443"/>
    </source>
</evidence>
<feature type="compositionally biased region" description="Basic and acidic residues" evidence="3">
    <location>
        <begin position="236"/>
        <end position="245"/>
    </location>
</feature>
<dbReference type="InterPro" id="IPR036028">
    <property type="entry name" value="SH3-like_dom_sf"/>
</dbReference>
<feature type="compositionally biased region" description="Acidic residues" evidence="3">
    <location>
        <begin position="739"/>
        <end position="748"/>
    </location>
</feature>
<feature type="compositionally biased region" description="Basic and acidic residues" evidence="3">
    <location>
        <begin position="47"/>
        <end position="64"/>
    </location>
</feature>
<feature type="compositionally biased region" description="Pro residues" evidence="3">
    <location>
        <begin position="787"/>
        <end position="813"/>
    </location>
</feature>
<dbReference type="PANTHER" id="PTHR46026:SF1">
    <property type="entry name" value="RHO-TYPE GUANINE NUCLEOTIDE EXCHANGE FACTOR, ISOFORM F"/>
    <property type="match status" value="1"/>
</dbReference>
<dbReference type="Proteomes" id="UP000250140">
    <property type="component" value="Unassembled WGS sequence"/>
</dbReference>
<dbReference type="CDD" id="cd11887">
    <property type="entry name" value="SH3_Bbc1"/>
    <property type="match status" value="1"/>
</dbReference>
<feature type="compositionally biased region" description="Pro residues" evidence="3">
    <location>
        <begin position="213"/>
        <end position="227"/>
    </location>
</feature>
<feature type="compositionally biased region" description="Pro residues" evidence="3">
    <location>
        <begin position="890"/>
        <end position="912"/>
    </location>
</feature>
<dbReference type="PANTHER" id="PTHR46026">
    <property type="entry name" value="RHO-TYPE GUANINE NUCLEOTIDE EXCHANGE FACTOR, ISOFORM F"/>
    <property type="match status" value="1"/>
</dbReference>
<dbReference type="OrthoDB" id="207120at2759"/>
<dbReference type="PROSITE" id="PS50002">
    <property type="entry name" value="SH3"/>
    <property type="match status" value="1"/>
</dbReference>
<feature type="region of interest" description="Disordered" evidence="3">
    <location>
        <begin position="46"/>
        <end position="969"/>
    </location>
</feature>
<keyword evidence="1 2" id="KW-0728">SH3 domain</keyword>
<feature type="compositionally biased region" description="Basic and acidic residues" evidence="3">
    <location>
        <begin position="100"/>
        <end position="110"/>
    </location>
</feature>
<organism evidence="5 6">
    <name type="scientific">Glonium stellatum</name>
    <dbReference type="NCBI Taxonomy" id="574774"/>
    <lineage>
        <taxon>Eukaryota</taxon>
        <taxon>Fungi</taxon>
        <taxon>Dikarya</taxon>
        <taxon>Ascomycota</taxon>
        <taxon>Pezizomycotina</taxon>
        <taxon>Dothideomycetes</taxon>
        <taxon>Pleosporomycetidae</taxon>
        <taxon>Gloniales</taxon>
        <taxon>Gloniaceae</taxon>
        <taxon>Glonium</taxon>
    </lineage>
</organism>
<evidence type="ECO:0000313" key="6">
    <source>
        <dbReference type="Proteomes" id="UP000250140"/>
    </source>
</evidence>
<dbReference type="InterPro" id="IPR057402">
    <property type="entry name" value="AIM3_BBC1_C"/>
</dbReference>
<reference evidence="5 6" key="1">
    <citation type="journal article" date="2016" name="Nat. Commun.">
        <title>Ectomycorrhizal ecology is imprinted in the genome of the dominant symbiotic fungus Cenococcum geophilum.</title>
        <authorList>
            <consortium name="DOE Joint Genome Institute"/>
            <person name="Peter M."/>
            <person name="Kohler A."/>
            <person name="Ohm R.A."/>
            <person name="Kuo A."/>
            <person name="Krutzmann J."/>
            <person name="Morin E."/>
            <person name="Arend M."/>
            <person name="Barry K.W."/>
            <person name="Binder M."/>
            <person name="Choi C."/>
            <person name="Clum A."/>
            <person name="Copeland A."/>
            <person name="Grisel N."/>
            <person name="Haridas S."/>
            <person name="Kipfer T."/>
            <person name="LaButti K."/>
            <person name="Lindquist E."/>
            <person name="Lipzen A."/>
            <person name="Maire R."/>
            <person name="Meier B."/>
            <person name="Mihaltcheva S."/>
            <person name="Molinier V."/>
            <person name="Murat C."/>
            <person name="Poggeler S."/>
            <person name="Quandt C.A."/>
            <person name="Sperisen C."/>
            <person name="Tritt A."/>
            <person name="Tisserant E."/>
            <person name="Crous P.W."/>
            <person name="Henrissat B."/>
            <person name="Nehls U."/>
            <person name="Egli S."/>
            <person name="Spatafora J.W."/>
            <person name="Grigoriev I.V."/>
            <person name="Martin F.M."/>
        </authorList>
    </citation>
    <scope>NUCLEOTIDE SEQUENCE [LARGE SCALE GENOMIC DNA]</scope>
    <source>
        <strain evidence="5 6">CBS 207.34</strain>
    </source>
</reference>
<dbReference type="PRINTS" id="PR00452">
    <property type="entry name" value="SH3DOMAIN"/>
</dbReference>
<protein>
    <recommendedName>
        <fullName evidence="4">SH3 domain-containing protein</fullName>
    </recommendedName>
</protein>
<feature type="compositionally biased region" description="Pro residues" evidence="3">
    <location>
        <begin position="858"/>
        <end position="873"/>
    </location>
</feature>
<feature type="compositionally biased region" description="Pro residues" evidence="3">
    <location>
        <begin position="705"/>
        <end position="715"/>
    </location>
</feature>
<feature type="compositionally biased region" description="Low complexity" evidence="3">
    <location>
        <begin position="157"/>
        <end position="167"/>
    </location>
</feature>
<feature type="compositionally biased region" description="Acidic residues" evidence="3">
    <location>
        <begin position="428"/>
        <end position="449"/>
    </location>
</feature>
<dbReference type="Pfam" id="PF25459">
    <property type="entry name" value="AIM3_BBC1_C"/>
    <property type="match status" value="1"/>
</dbReference>
<dbReference type="SUPFAM" id="SSF50044">
    <property type="entry name" value="SH3-domain"/>
    <property type="match status" value="1"/>
</dbReference>
<keyword evidence="6" id="KW-1185">Reference proteome</keyword>
<sequence>MPHFKVRAVYDYSSPHEDDLSFTQGQIITVTEEEDAEWYVGEYIDDSGTKKDGLFPKNFVEKFEPAPPPRPNRASRHKPLEAPATPVQPPTPEIPQETTPVKKEEPEPSKPKAPPVEIPVVPKAQTSPKSPPSAGAPRSPPPSQRPPPASKPPPATKPASAAPATKGLPPAVAEKPSSFRDRIAAFNKPAAAPIAPFKPGGGPPSNFIKKPFVAPPPSRNAYVPPPRESVQVRTYRRGEDPEIAERTAQNQENAEKAGLAPTASAPSPDSEDAPKPTSLKERIALLQRQQLEQAQRAQAAHKEKPKKPPPKKRVEPQEKRIPTEADGAELEKVQSGDTAERGSSDVPRETARPPPVRRSSHGMKSPEIMPPNRDFFNDANDADQSGAGETEDAEGTSTSVEDEEEKARHKGPAPPERTPTGLAQEPNVGDEENAPEGGEEEEEEDDEMDAETRRRLELRERMAKMSGGMGMAGMFGPPGGISMAGGMPKKKKVPPPPEKKSTDDTEGYTGYSVPQRIPMIPFPGMSVVRSPDSEKAELAVEKEEEPAQEITQERAADEVPDIEDVKPENTQHAGTEEHGAPPPPPQQRPIPPPPPPTERSAPPVPVDRPAASRPVPPAIRSPSPGSESDDELTGNASEQPIYEGSPTSTMSPNALAHQPPPKRNSYFASDEMSQDSSSATLPEKRASRIPPIPLASPTSPSAQSRPPPPPPPTSAPPSRQSTMDSINRRPTGGDRSEGETEYEGDYDTDIAPGATHKDALKSHARESSLDESTTAEETPSTIRSPSLPGPPGPPPLPPAAAPRAVPPPPPQQPPSNRLSMDYPRAAPPPIPPQRDTSTIDESEDYDPYRYGGPISRTAPPPPGIPPPGMPPVMPHTETAQSSDDDELYSSPPPRRSGDRPPPPPPQAPPHQRPVPQLLDRPVPPPPPSDTLSNRPIPRKSLDANRHMAPPPRASMDQPRPSSDHGHIASDVDLGASTHWWTQPNTPPPAFQNRKDLLIEIYESRDENTIAKTVFILYIDYSQTRVTAHFDANNVSNVQLEQQHDPPPLRLRQDQLEEAHAKFGLRIAEDIVSKQGTVVGDGTPQALILELLRPHTSALKPVSTRSYGALVYANLANASTLQYDEIRPGDIVTFRNAKFQGKHGPMHAKYSIEVGKPDHVGVVVDWDGTKKKVRAWEQGRESKKVKVESFKVGDLRSGEVRVWRVMSRNWVGWNGGD</sequence>
<feature type="compositionally biased region" description="Pro residues" evidence="3">
    <location>
        <begin position="138"/>
        <end position="156"/>
    </location>
</feature>
<dbReference type="InterPro" id="IPR001452">
    <property type="entry name" value="SH3_domain"/>
</dbReference>
<evidence type="ECO:0000313" key="5">
    <source>
        <dbReference type="EMBL" id="OCL11149.1"/>
    </source>
</evidence>
<evidence type="ECO:0000259" key="4">
    <source>
        <dbReference type="PROSITE" id="PS50002"/>
    </source>
</evidence>
<feature type="compositionally biased region" description="Basic and acidic residues" evidence="3">
    <location>
        <begin position="312"/>
        <end position="351"/>
    </location>
</feature>
<feature type="compositionally biased region" description="Basic and acidic residues" evidence="3">
    <location>
        <begin position="272"/>
        <end position="283"/>
    </location>
</feature>
<dbReference type="AlphaFoldDB" id="A0A8E2JVX0"/>
<dbReference type="Pfam" id="PF00018">
    <property type="entry name" value="SH3_1"/>
    <property type="match status" value="1"/>
</dbReference>
<evidence type="ECO:0000256" key="3">
    <source>
        <dbReference type="SAM" id="MobiDB-lite"/>
    </source>
</evidence>
<feature type="compositionally biased region" description="Low complexity" evidence="3">
    <location>
        <begin position="184"/>
        <end position="198"/>
    </location>
</feature>
<gene>
    <name evidence="5" type="ORF">AOQ84DRAFT_314326</name>
</gene>
<feature type="domain" description="SH3" evidence="4">
    <location>
        <begin position="1"/>
        <end position="65"/>
    </location>
</feature>
<evidence type="ECO:0000256" key="2">
    <source>
        <dbReference type="PROSITE-ProRule" id="PRU00192"/>
    </source>
</evidence>
<feature type="compositionally biased region" description="Basic and acidic residues" evidence="3">
    <location>
        <begin position="755"/>
        <end position="768"/>
    </location>
</feature>
<feature type="compositionally biased region" description="Low complexity" evidence="3">
    <location>
        <begin position="284"/>
        <end position="298"/>
    </location>
</feature>
<accession>A0A8E2JVX0</accession>
<name>A0A8E2JVX0_9PEZI</name>
<feature type="compositionally biased region" description="Pro residues" evidence="3">
    <location>
        <begin position="580"/>
        <end position="606"/>
    </location>
</feature>
<feature type="compositionally biased region" description="Basic and acidic residues" evidence="3">
    <location>
        <begin position="450"/>
        <end position="463"/>
    </location>
</feature>
<dbReference type="SMART" id="SM00326">
    <property type="entry name" value="SH3"/>
    <property type="match status" value="1"/>
</dbReference>
<dbReference type="Gene3D" id="2.30.30.40">
    <property type="entry name" value="SH3 Domains"/>
    <property type="match status" value="1"/>
</dbReference>